<protein>
    <submittedName>
        <fullName evidence="3">Sulfite exporter TauE/SafE family protein</fullName>
    </submittedName>
</protein>
<proteinExistence type="predicted"/>
<gene>
    <name evidence="3" type="ORF">FA727_19155</name>
</gene>
<keyword evidence="1" id="KW-1133">Transmembrane helix</keyword>
<keyword evidence="1" id="KW-0472">Membrane</keyword>
<evidence type="ECO:0000256" key="1">
    <source>
        <dbReference type="SAM" id="Phobius"/>
    </source>
</evidence>
<dbReference type="OrthoDB" id="43562at2"/>
<keyword evidence="1" id="KW-0812">Transmembrane</keyword>
<evidence type="ECO:0000259" key="2">
    <source>
        <dbReference type="Pfam" id="PF13386"/>
    </source>
</evidence>
<comment type="caution">
    <text evidence="3">The sequence shown here is derived from an EMBL/GenBank/DDBJ whole genome shotgun (WGS) entry which is preliminary data.</text>
</comment>
<dbReference type="EMBL" id="SWBM01000006">
    <property type="protein sequence ID" value="TKC15017.1"/>
    <property type="molecule type" value="Genomic_DNA"/>
</dbReference>
<evidence type="ECO:0000313" key="4">
    <source>
        <dbReference type="Proteomes" id="UP000307756"/>
    </source>
</evidence>
<dbReference type="AlphaFoldDB" id="A0A4U1D1I3"/>
<feature type="transmembrane region" description="Helical" evidence="1">
    <location>
        <begin position="182"/>
        <end position="205"/>
    </location>
</feature>
<keyword evidence="4" id="KW-1185">Reference proteome</keyword>
<feature type="domain" description="Urease accessory protein UreH-like transmembrane" evidence="2">
    <location>
        <begin position="31"/>
        <end position="237"/>
    </location>
</feature>
<sequence length="244" mass="27090">MYEVFSQISSMFTQPFLNLARNLEGIPLLFAFFLGIVGALAPCQFTANLGAVMFYGNKSVQKQVAWGEVVFFIIGKIIVFSMFGFIVWMVGSEVKSTFTLYFPWFRKTVGPILIIIGLYMIGLIKFTKIVSLGRIPKRFTKKGKLGAFLMGVSFTLGFCPTMFILFFVTLMPMAMSVSYGGILPSVFAVGTSLPLILAIFLIWYLGLSGKLMKKKGRKIGLIVQKLAGGIMIILGILDTITYWV</sequence>
<evidence type="ECO:0000313" key="3">
    <source>
        <dbReference type="EMBL" id="TKC15017.1"/>
    </source>
</evidence>
<feature type="transmembrane region" description="Helical" evidence="1">
    <location>
        <begin position="226"/>
        <end position="243"/>
    </location>
</feature>
<accession>A0A4U1D1I3</accession>
<name>A0A4U1D1I3_9BACI</name>
<feature type="transmembrane region" description="Helical" evidence="1">
    <location>
        <begin position="26"/>
        <end position="52"/>
    </location>
</feature>
<dbReference type="InterPro" id="IPR039447">
    <property type="entry name" value="UreH-like_TM_dom"/>
</dbReference>
<organism evidence="3 4">
    <name type="scientific">Robertmurraya kyonggiensis</name>
    <dbReference type="NCBI Taxonomy" id="1037680"/>
    <lineage>
        <taxon>Bacteria</taxon>
        <taxon>Bacillati</taxon>
        <taxon>Bacillota</taxon>
        <taxon>Bacilli</taxon>
        <taxon>Bacillales</taxon>
        <taxon>Bacillaceae</taxon>
        <taxon>Robertmurraya</taxon>
    </lineage>
</organism>
<dbReference type="RefSeq" id="WP_136833153.1">
    <property type="nucleotide sequence ID" value="NZ_SWBM01000006.1"/>
</dbReference>
<feature type="transmembrane region" description="Helical" evidence="1">
    <location>
        <begin position="147"/>
        <end position="170"/>
    </location>
</feature>
<feature type="transmembrane region" description="Helical" evidence="1">
    <location>
        <begin position="108"/>
        <end position="126"/>
    </location>
</feature>
<feature type="transmembrane region" description="Helical" evidence="1">
    <location>
        <begin position="64"/>
        <end position="88"/>
    </location>
</feature>
<dbReference type="Pfam" id="PF13386">
    <property type="entry name" value="DsbD_2"/>
    <property type="match status" value="1"/>
</dbReference>
<reference evidence="3 4" key="1">
    <citation type="journal article" date="2011" name="J. Microbiol.">
        <title>Bacillus kyonggiensis sp. nov., isolated from soil of a lettuce field.</title>
        <authorList>
            <person name="Dong K."/>
            <person name="Lee S."/>
        </authorList>
    </citation>
    <scope>NUCLEOTIDE SEQUENCE [LARGE SCALE GENOMIC DNA]</scope>
    <source>
        <strain evidence="3 4">NB22</strain>
    </source>
</reference>
<dbReference type="Proteomes" id="UP000307756">
    <property type="component" value="Unassembled WGS sequence"/>
</dbReference>